<gene>
    <name evidence="1" type="ORF">FYJ80_11105</name>
</gene>
<dbReference type="AlphaFoldDB" id="A0A7X2TRV7"/>
<protein>
    <submittedName>
        <fullName evidence="1">Uncharacterized protein</fullName>
    </submittedName>
</protein>
<evidence type="ECO:0000313" key="1">
    <source>
        <dbReference type="EMBL" id="MSU07297.1"/>
    </source>
</evidence>
<keyword evidence="2" id="KW-1185">Reference proteome</keyword>
<reference evidence="1 2" key="1">
    <citation type="submission" date="2019-08" db="EMBL/GenBank/DDBJ databases">
        <title>In-depth cultivation of the pig gut microbiome towards novel bacterial diversity and tailored functional studies.</title>
        <authorList>
            <person name="Wylensek D."/>
            <person name="Hitch T.C.A."/>
            <person name="Clavel T."/>
        </authorList>
    </citation>
    <scope>NUCLEOTIDE SEQUENCE [LARGE SCALE GENOMIC DNA]</scope>
    <source>
        <strain evidence="1 2">NM-380-WT-3C1</strain>
    </source>
</reference>
<dbReference type="EMBL" id="VUNN01000036">
    <property type="protein sequence ID" value="MSU07297.1"/>
    <property type="molecule type" value="Genomic_DNA"/>
</dbReference>
<dbReference type="Proteomes" id="UP000460549">
    <property type="component" value="Unassembled WGS sequence"/>
</dbReference>
<dbReference type="RefSeq" id="WP_154426929.1">
    <property type="nucleotide sequence ID" value="NZ_JAQYGB010000072.1"/>
</dbReference>
<organism evidence="1 2">
    <name type="scientific">Bullifex porci</name>
    <dbReference type="NCBI Taxonomy" id="2606638"/>
    <lineage>
        <taxon>Bacteria</taxon>
        <taxon>Pseudomonadati</taxon>
        <taxon>Spirochaetota</taxon>
        <taxon>Spirochaetia</taxon>
        <taxon>Spirochaetales</taxon>
        <taxon>Spirochaetaceae</taxon>
        <taxon>Bullifex</taxon>
    </lineage>
</organism>
<name>A0A7X2TRV7_9SPIO</name>
<accession>A0A7X2TRV7</accession>
<comment type="caution">
    <text evidence="1">The sequence shown here is derived from an EMBL/GenBank/DDBJ whole genome shotgun (WGS) entry which is preliminary data.</text>
</comment>
<evidence type="ECO:0000313" key="2">
    <source>
        <dbReference type="Proteomes" id="UP000460549"/>
    </source>
</evidence>
<proteinExistence type="predicted"/>
<sequence>MSDQEKLELFEKMLKDIKESYLREKVEIDRLKEEGKEKSATYKHYLGNRLLYNWVLGKYKEYGLIKDEDLKSF</sequence>